<accession>A0AAE4QUZ4</accession>
<dbReference type="AlphaFoldDB" id="A0AAE4QUZ4"/>
<dbReference type="InterPro" id="IPR050833">
    <property type="entry name" value="Poly_Biosynth_Transport"/>
</dbReference>
<name>A0AAE4QUZ4_9ACTN</name>
<evidence type="ECO:0000256" key="1">
    <source>
        <dbReference type="ARBA" id="ARBA00004651"/>
    </source>
</evidence>
<feature type="transmembrane region" description="Helical" evidence="6">
    <location>
        <begin position="311"/>
        <end position="330"/>
    </location>
</feature>
<evidence type="ECO:0000256" key="2">
    <source>
        <dbReference type="ARBA" id="ARBA00022475"/>
    </source>
</evidence>
<feature type="transmembrane region" description="Helical" evidence="6">
    <location>
        <begin position="382"/>
        <end position="405"/>
    </location>
</feature>
<protein>
    <recommendedName>
        <fullName evidence="9">Polysaccharide biosynthesis protein C-terminal domain-containing protein</fullName>
    </recommendedName>
</protein>
<reference evidence="7" key="1">
    <citation type="submission" date="2023-10" db="EMBL/GenBank/DDBJ databases">
        <title>Development of a sustainable strategy for remediation of hydrocarbon-contaminated territories based on the waste exchange concept.</title>
        <authorList>
            <person name="Krivoruchko A."/>
        </authorList>
    </citation>
    <scope>NUCLEOTIDE SEQUENCE</scope>
    <source>
        <strain evidence="7">IEGM 1175</strain>
    </source>
</reference>
<comment type="caution">
    <text evidence="7">The sequence shown here is derived from an EMBL/GenBank/DDBJ whole genome shotgun (WGS) entry which is preliminary data.</text>
</comment>
<dbReference type="PANTHER" id="PTHR30250">
    <property type="entry name" value="PST FAMILY PREDICTED COLANIC ACID TRANSPORTER"/>
    <property type="match status" value="1"/>
</dbReference>
<feature type="transmembrane region" description="Helical" evidence="6">
    <location>
        <begin position="168"/>
        <end position="191"/>
    </location>
</feature>
<evidence type="ECO:0000313" key="8">
    <source>
        <dbReference type="Proteomes" id="UP001185873"/>
    </source>
</evidence>
<keyword evidence="2" id="KW-1003">Cell membrane</keyword>
<comment type="subcellular location">
    <subcellularLocation>
        <location evidence="1">Cell membrane</location>
        <topology evidence="1">Multi-pass membrane protein</topology>
    </subcellularLocation>
</comment>
<gene>
    <name evidence="7" type="ORF">R3P82_05695</name>
</gene>
<feature type="transmembrane region" description="Helical" evidence="6">
    <location>
        <begin position="109"/>
        <end position="128"/>
    </location>
</feature>
<feature type="transmembrane region" description="Helical" evidence="6">
    <location>
        <begin position="239"/>
        <end position="264"/>
    </location>
</feature>
<dbReference type="RefSeq" id="WP_182641709.1">
    <property type="nucleotide sequence ID" value="NZ_JAWLKJ010000001.1"/>
</dbReference>
<evidence type="ECO:0000256" key="3">
    <source>
        <dbReference type="ARBA" id="ARBA00022692"/>
    </source>
</evidence>
<dbReference type="Proteomes" id="UP001185873">
    <property type="component" value="Unassembled WGS sequence"/>
</dbReference>
<organism evidence="7 8">
    <name type="scientific">Dietzia maris</name>
    <dbReference type="NCBI Taxonomy" id="37915"/>
    <lineage>
        <taxon>Bacteria</taxon>
        <taxon>Bacillati</taxon>
        <taxon>Actinomycetota</taxon>
        <taxon>Actinomycetes</taxon>
        <taxon>Mycobacteriales</taxon>
        <taxon>Dietziaceae</taxon>
        <taxon>Dietzia</taxon>
    </lineage>
</organism>
<dbReference type="PANTHER" id="PTHR30250:SF11">
    <property type="entry name" value="O-ANTIGEN TRANSPORTER-RELATED"/>
    <property type="match status" value="1"/>
</dbReference>
<dbReference type="GO" id="GO:0005886">
    <property type="term" value="C:plasma membrane"/>
    <property type="evidence" value="ECO:0007669"/>
    <property type="project" value="UniProtKB-SubCell"/>
</dbReference>
<dbReference type="EMBL" id="JAWLKJ010000001">
    <property type="protein sequence ID" value="MDV6298600.1"/>
    <property type="molecule type" value="Genomic_DNA"/>
</dbReference>
<feature type="transmembrane region" description="Helical" evidence="6">
    <location>
        <begin position="140"/>
        <end position="162"/>
    </location>
</feature>
<keyword evidence="3 6" id="KW-0812">Transmembrane</keyword>
<feature type="transmembrane region" description="Helical" evidence="6">
    <location>
        <begin position="351"/>
        <end position="370"/>
    </location>
</feature>
<evidence type="ECO:0000256" key="4">
    <source>
        <dbReference type="ARBA" id="ARBA00022989"/>
    </source>
</evidence>
<evidence type="ECO:0000256" key="5">
    <source>
        <dbReference type="ARBA" id="ARBA00023136"/>
    </source>
</evidence>
<evidence type="ECO:0008006" key="9">
    <source>
        <dbReference type="Google" id="ProtNLM"/>
    </source>
</evidence>
<evidence type="ECO:0000256" key="6">
    <source>
        <dbReference type="SAM" id="Phobius"/>
    </source>
</evidence>
<keyword evidence="4 6" id="KW-1133">Transmembrane helix</keyword>
<feature type="transmembrane region" description="Helical" evidence="6">
    <location>
        <begin position="36"/>
        <end position="59"/>
    </location>
</feature>
<proteinExistence type="predicted"/>
<feature type="transmembrane region" description="Helical" evidence="6">
    <location>
        <begin position="71"/>
        <end position="97"/>
    </location>
</feature>
<evidence type="ECO:0000313" key="7">
    <source>
        <dbReference type="EMBL" id="MDV6298600.1"/>
    </source>
</evidence>
<sequence>MGTVQVATFLRLVAMALSFAGGVVVARELGDEGRGYQQVIVSVGLFGSAIVGCSAELGASRFWARYPEERPALPASMIAGILLLGVPAGGAVILFLYLSHGSLVPISSLPGASFAGGLLLLYLANTWLQRFLLLDGSPVLASVLSAVESAIVAGGVAVLVVADLLTPYWALVVISSSLLFSTSVSVLILLSRYPNRVSFPPFRSSLFVGLRFHSGQVALAVLARADLVLLSAISGLAAAGVYSVAVSITAPILVVGTSLTSVYLNRQFSDDRPAAFTARLVGLSIVIMVPLAVVVALGGSVLIPAVWGSQFAPAVGVLPILMIGLCATGVQRPIGQYLVRHGLAAAANIRAFVASVICVVLILVLGPRFGAMGVAVASSTAWFVYATISFCHFVAHSSLGLQVIGRNVLQGIKLKVG</sequence>
<feature type="transmembrane region" description="Helical" evidence="6">
    <location>
        <begin position="276"/>
        <end position="305"/>
    </location>
</feature>
<keyword evidence="5 6" id="KW-0472">Membrane</keyword>